<dbReference type="AlphaFoldDB" id="A0A1W1I8K4"/>
<dbReference type="KEGG" id="nja:NSJP_3169"/>
<evidence type="ECO:0000256" key="4">
    <source>
        <dbReference type="ARBA" id="ARBA00023004"/>
    </source>
</evidence>
<reference evidence="7 8" key="1">
    <citation type="submission" date="2017-03" db="EMBL/GenBank/DDBJ databases">
        <authorList>
            <person name="Afonso C.L."/>
            <person name="Miller P.J."/>
            <person name="Scott M.A."/>
            <person name="Spackman E."/>
            <person name="Goraichik I."/>
            <person name="Dimitrov K.M."/>
            <person name="Suarez D.L."/>
            <person name="Swayne D.E."/>
        </authorList>
    </citation>
    <scope>NUCLEOTIDE SEQUENCE [LARGE SCALE GENOMIC DNA]</scope>
    <source>
        <strain evidence="7">Genome sequencing of Nitrospira japonica strain NJ11</strain>
    </source>
</reference>
<keyword evidence="8" id="KW-1185">Reference proteome</keyword>
<evidence type="ECO:0000256" key="2">
    <source>
        <dbReference type="ARBA" id="ARBA00022691"/>
    </source>
</evidence>
<dbReference type="GO" id="GO:0003824">
    <property type="term" value="F:catalytic activity"/>
    <property type="evidence" value="ECO:0007669"/>
    <property type="project" value="InterPro"/>
</dbReference>
<proteinExistence type="predicted"/>
<organism evidence="7 8">
    <name type="scientific">Nitrospira japonica</name>
    <dbReference type="NCBI Taxonomy" id="1325564"/>
    <lineage>
        <taxon>Bacteria</taxon>
        <taxon>Pseudomonadati</taxon>
        <taxon>Nitrospirota</taxon>
        <taxon>Nitrospiria</taxon>
        <taxon>Nitrospirales</taxon>
        <taxon>Nitrospiraceae</taxon>
        <taxon>Nitrospira</taxon>
    </lineage>
</organism>
<name>A0A1W1I8K4_9BACT</name>
<keyword evidence="5" id="KW-0411">Iron-sulfur</keyword>
<dbReference type="InterPro" id="IPR007197">
    <property type="entry name" value="rSAM"/>
</dbReference>
<gene>
    <name evidence="7" type="ORF">NSJP_3169</name>
</gene>
<dbReference type="SMART" id="SM00729">
    <property type="entry name" value="Elp3"/>
    <property type="match status" value="1"/>
</dbReference>
<dbReference type="PROSITE" id="PS51918">
    <property type="entry name" value="RADICAL_SAM"/>
    <property type="match status" value="1"/>
</dbReference>
<dbReference type="GO" id="GO:0051536">
    <property type="term" value="F:iron-sulfur cluster binding"/>
    <property type="evidence" value="ECO:0007669"/>
    <property type="project" value="UniProtKB-KW"/>
</dbReference>
<dbReference type="OrthoDB" id="9801424at2"/>
<dbReference type="Proteomes" id="UP000192042">
    <property type="component" value="Chromosome I"/>
</dbReference>
<evidence type="ECO:0000313" key="8">
    <source>
        <dbReference type="Proteomes" id="UP000192042"/>
    </source>
</evidence>
<evidence type="ECO:0000259" key="6">
    <source>
        <dbReference type="PROSITE" id="PS51918"/>
    </source>
</evidence>
<dbReference type="Pfam" id="PF04055">
    <property type="entry name" value="Radical_SAM"/>
    <property type="match status" value="1"/>
</dbReference>
<dbReference type="STRING" id="1325564.NSJP_3169"/>
<dbReference type="Gene3D" id="3.80.30.20">
    <property type="entry name" value="tm_1862 like domain"/>
    <property type="match status" value="1"/>
</dbReference>
<dbReference type="GO" id="GO:0005829">
    <property type="term" value="C:cytosol"/>
    <property type="evidence" value="ECO:0007669"/>
    <property type="project" value="TreeGrafter"/>
</dbReference>
<feature type="domain" description="Radical SAM core" evidence="6">
    <location>
        <begin position="345"/>
        <end position="576"/>
    </location>
</feature>
<dbReference type="EMBL" id="LT828648">
    <property type="protein sequence ID" value="SLM49336.1"/>
    <property type="molecule type" value="Genomic_DNA"/>
</dbReference>
<dbReference type="PANTHER" id="PTHR43409:SF7">
    <property type="entry name" value="BLL1977 PROTEIN"/>
    <property type="match status" value="1"/>
</dbReference>
<dbReference type="SFLD" id="SFLDG01082">
    <property type="entry name" value="B12-binding_domain_containing"/>
    <property type="match status" value="1"/>
</dbReference>
<accession>A0A1W1I8K4</accession>
<evidence type="ECO:0000313" key="7">
    <source>
        <dbReference type="EMBL" id="SLM49336.1"/>
    </source>
</evidence>
<keyword evidence="3" id="KW-0479">Metal-binding</keyword>
<dbReference type="InterPro" id="IPR006638">
    <property type="entry name" value="Elp3/MiaA/NifB-like_rSAM"/>
</dbReference>
<dbReference type="InterPro" id="IPR023404">
    <property type="entry name" value="rSAM_horseshoe"/>
</dbReference>
<dbReference type="SUPFAM" id="SSF102114">
    <property type="entry name" value="Radical SAM enzymes"/>
    <property type="match status" value="1"/>
</dbReference>
<evidence type="ECO:0000256" key="3">
    <source>
        <dbReference type="ARBA" id="ARBA00022723"/>
    </source>
</evidence>
<keyword evidence="2" id="KW-0949">S-adenosyl-L-methionine</keyword>
<dbReference type="GO" id="GO:0046872">
    <property type="term" value="F:metal ion binding"/>
    <property type="evidence" value="ECO:0007669"/>
    <property type="project" value="UniProtKB-KW"/>
</dbReference>
<comment type="cofactor">
    <cofactor evidence="1">
        <name>[4Fe-4S] cluster</name>
        <dbReference type="ChEBI" id="CHEBI:49883"/>
    </cofactor>
</comment>
<protein>
    <recommendedName>
        <fullName evidence="6">Radical SAM core domain-containing protein</fullName>
    </recommendedName>
</protein>
<dbReference type="InterPro" id="IPR051198">
    <property type="entry name" value="BchE-like"/>
</dbReference>
<dbReference type="PANTHER" id="PTHR43409">
    <property type="entry name" value="ANAEROBIC MAGNESIUM-PROTOPORPHYRIN IX MONOMETHYL ESTER CYCLASE-RELATED"/>
    <property type="match status" value="1"/>
</dbReference>
<keyword evidence="4" id="KW-0408">Iron</keyword>
<dbReference type="SFLD" id="SFLDS00029">
    <property type="entry name" value="Radical_SAM"/>
    <property type="match status" value="1"/>
</dbReference>
<sequence>MSGSMTPFSVFLVVPPLTQLNTPYPSTAYLTGFLRSRGISCHQADLGIEMVLRLFSRDGVRAIFEQVRGQKGPLPDEACAMLEAAPAYVKWIEPVIGFLQGRVPGIAAELASPDILPRGPRFQGRARFPRSMLVENRAKLRATWFLEDLADLVQAVVSPHFALNRYGEHLTRSASSFDMLAAGLAETPSLTDRFMLDSLSAHLDRIRPGLVGLSVPFPGNVYGAFRIAQAVRRQHPQAVIALGGGYVNTELRRISDPRIFDYVDFVTLDDGERPLLSLVEHLTGTRPRGTLCRTFHRDQGRVRYSSGETEADFSTNDAGCPTYDGLALDRYVTVLDSTNPMHRLWSEGHWNKLTVAHGCYWKQCTFCDVGLDYISRYETTPTDRMIERITGLIDETGRRKFHFVDEAAPPAGLKSLALALLERRMTITWWGNIRFESAFSPDLCRLLAASGCIAVTAGLEAASDRLLEMMKKGITVDQTVLVCSAFNGAGILVHGYLMYGFPSETLQETVDALERVRQLFAAGLMQSAFWHRFTATAHSPVGLDPDSHGIRIVGPRFQGFAENDLIHTDPKGTAPDWVREGLRRSMLNFLEGRGLTMDVGGWFDRKVPNPTVSRTWVRRLVRSRLEADDPTIERRLVWLGGSPTEGTVGRVRKAPLPGKDAAVTVALPSAEARWIEHLIALATPKEYEGQAHTYPLLRDAVASFPGGRKRGESFLSSASWRTLRKAGLLLV</sequence>
<evidence type="ECO:0000256" key="1">
    <source>
        <dbReference type="ARBA" id="ARBA00001966"/>
    </source>
</evidence>
<evidence type="ECO:0000256" key="5">
    <source>
        <dbReference type="ARBA" id="ARBA00023014"/>
    </source>
</evidence>
<dbReference type="InterPro" id="IPR058240">
    <property type="entry name" value="rSAM_sf"/>
</dbReference>